<name>G3J0E9_METTV</name>
<dbReference type="EMBL" id="JH109153">
    <property type="protein sequence ID" value="EGW20671.1"/>
    <property type="molecule type" value="Genomic_DNA"/>
</dbReference>
<organism evidence="3 4">
    <name type="scientific">Methylobacter tundripaludum (strain ATCC BAA-1195 / DSM 17260 / SV96)</name>
    <dbReference type="NCBI Taxonomy" id="697282"/>
    <lineage>
        <taxon>Bacteria</taxon>
        <taxon>Pseudomonadati</taxon>
        <taxon>Pseudomonadota</taxon>
        <taxon>Gammaproteobacteria</taxon>
        <taxon>Methylococcales</taxon>
        <taxon>Methylococcaceae</taxon>
        <taxon>Methylobacter</taxon>
    </lineage>
</organism>
<dbReference type="STRING" id="697282.Mettu_3820"/>
<evidence type="ECO:0000256" key="2">
    <source>
        <dbReference type="SAM" id="Phobius"/>
    </source>
</evidence>
<sequence length="192" mass="22008">MSEIKLIFCVVIGVLVANFLTYYGYESLNDVNKNELIKSLDISRKKQNNESFSELKAPKINITLKNGSFNQLNCGQIKESQYSHFLSLNGKNERSYENIDEGEYIGCSFNIDNRSSTILHWFHVVSPGVYTLLFEQVECQTCIGIDHTWATIIVDPNGKKEYPQMKITVPTPPTAEPAKEQRFKDQYKKQPE</sequence>
<proteinExistence type="predicted"/>
<feature type="compositionally biased region" description="Basic and acidic residues" evidence="1">
    <location>
        <begin position="177"/>
        <end position="192"/>
    </location>
</feature>
<dbReference type="Proteomes" id="UP000004664">
    <property type="component" value="Unassembled WGS sequence"/>
</dbReference>
<gene>
    <name evidence="3" type="ORF">Mettu_3820</name>
</gene>
<accession>G3J0E9</accession>
<evidence type="ECO:0000313" key="4">
    <source>
        <dbReference type="Proteomes" id="UP000004664"/>
    </source>
</evidence>
<evidence type="ECO:0000313" key="3">
    <source>
        <dbReference type="EMBL" id="EGW20671.1"/>
    </source>
</evidence>
<evidence type="ECO:0000256" key="1">
    <source>
        <dbReference type="SAM" id="MobiDB-lite"/>
    </source>
</evidence>
<feature type="region of interest" description="Disordered" evidence="1">
    <location>
        <begin position="163"/>
        <end position="192"/>
    </location>
</feature>
<dbReference type="RefSeq" id="WP_006893037.1">
    <property type="nucleotide sequence ID" value="NZ_JH109153.1"/>
</dbReference>
<dbReference type="HOGENOM" id="CLU_1413739_0_0_6"/>
<keyword evidence="2" id="KW-0472">Membrane</keyword>
<keyword evidence="2" id="KW-0812">Transmembrane</keyword>
<feature type="transmembrane region" description="Helical" evidence="2">
    <location>
        <begin position="7"/>
        <end position="25"/>
    </location>
</feature>
<keyword evidence="4" id="KW-1185">Reference proteome</keyword>
<dbReference type="AlphaFoldDB" id="G3J0E9"/>
<reference evidence="3 4" key="1">
    <citation type="submission" date="2011-06" db="EMBL/GenBank/DDBJ databases">
        <title>Genomic sequence of Methylobacter tundripaludum SV96.</title>
        <authorList>
            <consortium name="US DOE Joint Genome Institute"/>
            <person name="Lucas S."/>
            <person name="Han J."/>
            <person name="Lapidus A."/>
            <person name="Cheng J.-F."/>
            <person name="Goodwin L."/>
            <person name="Pitluck S."/>
            <person name="Held B."/>
            <person name="Detter J.C."/>
            <person name="Han C."/>
            <person name="Tapia R."/>
            <person name="Land M."/>
            <person name="Hauser L."/>
            <person name="Kyrpides N."/>
            <person name="Ivanova N."/>
            <person name="Ovchinnikova G."/>
            <person name="Pagani I."/>
            <person name="Klotz M.G."/>
            <person name="Dispirito A.A."/>
            <person name="Murrell J.C."/>
            <person name="Dunfield P."/>
            <person name="Kalyuzhnaya M.G."/>
            <person name="Svenning M."/>
            <person name="Trotsenko Y.A."/>
            <person name="Stein L.Y."/>
            <person name="Woyke T."/>
        </authorList>
    </citation>
    <scope>NUCLEOTIDE SEQUENCE [LARGE SCALE GENOMIC DNA]</scope>
    <source>
        <strain evidence="4">ATCC BAA-1195 / DSM 17260 / SV96</strain>
    </source>
</reference>
<protein>
    <submittedName>
        <fullName evidence="3">Uncharacterized protein</fullName>
    </submittedName>
</protein>
<keyword evidence="2" id="KW-1133">Transmembrane helix</keyword>